<dbReference type="AlphaFoldDB" id="X6N0C4"/>
<comment type="caution">
    <text evidence="2">The sequence shown here is derived from an EMBL/GenBank/DDBJ whole genome shotgun (WGS) entry which is preliminary data.</text>
</comment>
<evidence type="ECO:0000313" key="2">
    <source>
        <dbReference type="EMBL" id="ETO19506.1"/>
    </source>
</evidence>
<protein>
    <submittedName>
        <fullName evidence="2">Uncharacterized protein</fullName>
    </submittedName>
</protein>
<proteinExistence type="predicted"/>
<name>X6N0C4_RETFI</name>
<dbReference type="EMBL" id="ASPP01013605">
    <property type="protein sequence ID" value="ETO19506.1"/>
    <property type="molecule type" value="Genomic_DNA"/>
</dbReference>
<evidence type="ECO:0000313" key="3">
    <source>
        <dbReference type="Proteomes" id="UP000023152"/>
    </source>
</evidence>
<sequence length="289" mass="34835">KTYRGEDIMVEDGEEVWSWNMVLSCEVNEFNIGDKVNFEYFTHYSRQEEYKRRTNAVITKIEQRNMGRRPRKRQRWDGVSVSRPKKYYLMLVDEIKEKKKKKKKEDDNDDNDNDNDNDDKEEKKDNAHVHPIPFNYWRNAHAHSERWIEPDQVVYRLEAAMPSKLFVFKSVPDCEVWAAGLMNSVSWMNWLVAFEIASFLAESYFRHIYFNCRAFDQIVQRQFCDMSLEAQKRGLRWQRLQFDDADICYRDRITHFPFEKHPTFPKADVVHQLYAKKPCLPLIAKRDRV</sequence>
<feature type="non-terminal residue" evidence="2">
    <location>
        <position position="1"/>
    </location>
</feature>
<dbReference type="Proteomes" id="UP000023152">
    <property type="component" value="Unassembled WGS sequence"/>
</dbReference>
<reference evidence="2 3" key="1">
    <citation type="journal article" date="2013" name="Curr. Biol.">
        <title>The Genome of the Foraminiferan Reticulomyxa filosa.</title>
        <authorList>
            <person name="Glockner G."/>
            <person name="Hulsmann N."/>
            <person name="Schleicher M."/>
            <person name="Noegel A.A."/>
            <person name="Eichinger L."/>
            <person name="Gallinger C."/>
            <person name="Pawlowski J."/>
            <person name="Sierra R."/>
            <person name="Euteneuer U."/>
            <person name="Pillet L."/>
            <person name="Moustafa A."/>
            <person name="Platzer M."/>
            <person name="Groth M."/>
            <person name="Szafranski K."/>
            <person name="Schliwa M."/>
        </authorList>
    </citation>
    <scope>NUCLEOTIDE SEQUENCE [LARGE SCALE GENOMIC DNA]</scope>
</reference>
<organism evidence="2 3">
    <name type="scientific">Reticulomyxa filosa</name>
    <dbReference type="NCBI Taxonomy" id="46433"/>
    <lineage>
        <taxon>Eukaryota</taxon>
        <taxon>Sar</taxon>
        <taxon>Rhizaria</taxon>
        <taxon>Retaria</taxon>
        <taxon>Foraminifera</taxon>
        <taxon>Monothalamids</taxon>
        <taxon>Reticulomyxidae</taxon>
        <taxon>Reticulomyxa</taxon>
    </lineage>
</organism>
<keyword evidence="3" id="KW-1185">Reference proteome</keyword>
<feature type="compositionally biased region" description="Acidic residues" evidence="1">
    <location>
        <begin position="107"/>
        <end position="119"/>
    </location>
</feature>
<accession>X6N0C4</accession>
<gene>
    <name evidence="2" type="ORF">RFI_17724</name>
</gene>
<evidence type="ECO:0000256" key="1">
    <source>
        <dbReference type="SAM" id="MobiDB-lite"/>
    </source>
</evidence>
<feature type="region of interest" description="Disordered" evidence="1">
    <location>
        <begin position="99"/>
        <end position="125"/>
    </location>
</feature>